<proteinExistence type="predicted"/>
<accession>A0A8H7RLN9</accession>
<keyword evidence="2" id="KW-1185">Reference proteome</keyword>
<evidence type="ECO:0000313" key="2">
    <source>
        <dbReference type="Proteomes" id="UP000650833"/>
    </source>
</evidence>
<sequence length="80" mass="8808">MRDYISKKVGPNVEQFDDIVSNLTLPSSSATTPIEAPMREQGFSAQITETHEEILPTLRRKLSSMEAVSEASSVSEILVL</sequence>
<dbReference type="Proteomes" id="UP000650833">
    <property type="component" value="Unassembled WGS sequence"/>
</dbReference>
<protein>
    <submittedName>
        <fullName evidence="1">Uncharacterized protein</fullName>
    </submittedName>
</protein>
<comment type="caution">
    <text evidence="1">The sequence shown here is derived from an EMBL/GenBank/DDBJ whole genome shotgun (WGS) entry which is preliminary data.</text>
</comment>
<organism evidence="1 2">
    <name type="scientific">Mucor plumbeus</name>
    <dbReference type="NCBI Taxonomy" id="97098"/>
    <lineage>
        <taxon>Eukaryota</taxon>
        <taxon>Fungi</taxon>
        <taxon>Fungi incertae sedis</taxon>
        <taxon>Mucoromycota</taxon>
        <taxon>Mucoromycotina</taxon>
        <taxon>Mucoromycetes</taxon>
        <taxon>Mucorales</taxon>
        <taxon>Mucorineae</taxon>
        <taxon>Mucoraceae</taxon>
        <taxon>Mucor</taxon>
    </lineage>
</organism>
<gene>
    <name evidence="1" type="ORF">INT46_008499</name>
</gene>
<name>A0A8H7RLN9_9FUNG</name>
<dbReference type="AlphaFoldDB" id="A0A8H7RLN9"/>
<evidence type="ECO:0000313" key="1">
    <source>
        <dbReference type="EMBL" id="KAG2212838.1"/>
    </source>
</evidence>
<reference evidence="1" key="1">
    <citation type="submission" date="2020-12" db="EMBL/GenBank/DDBJ databases">
        <title>Metabolic potential, ecology and presence of endohyphal bacteria is reflected in genomic diversity of Mucoromycotina.</title>
        <authorList>
            <person name="Muszewska A."/>
            <person name="Okrasinska A."/>
            <person name="Steczkiewicz K."/>
            <person name="Drgas O."/>
            <person name="Orlowska M."/>
            <person name="Perlinska-Lenart U."/>
            <person name="Aleksandrzak-Piekarczyk T."/>
            <person name="Szatraj K."/>
            <person name="Zielenkiewicz U."/>
            <person name="Pilsyk S."/>
            <person name="Malc E."/>
            <person name="Mieczkowski P."/>
            <person name="Kruszewska J.S."/>
            <person name="Biernat P."/>
            <person name="Pawlowska J."/>
        </authorList>
    </citation>
    <scope>NUCLEOTIDE SEQUENCE</scope>
    <source>
        <strain evidence="1">CBS 226.32</strain>
    </source>
</reference>
<dbReference type="EMBL" id="JAEPRC010000045">
    <property type="protein sequence ID" value="KAG2212838.1"/>
    <property type="molecule type" value="Genomic_DNA"/>
</dbReference>